<accession>A0A5C4R930</accession>
<dbReference type="Gene3D" id="3.10.450.50">
    <property type="match status" value="1"/>
</dbReference>
<evidence type="ECO:0000313" key="2">
    <source>
        <dbReference type="EMBL" id="TNH40449.1"/>
    </source>
</evidence>
<name>A0A5C4R930_9RHOB</name>
<evidence type="ECO:0000313" key="3">
    <source>
        <dbReference type="Proteomes" id="UP000304880"/>
    </source>
</evidence>
<dbReference type="InterPro" id="IPR037401">
    <property type="entry name" value="SnoaL-like"/>
</dbReference>
<dbReference type="InterPro" id="IPR032710">
    <property type="entry name" value="NTF2-like_dom_sf"/>
</dbReference>
<dbReference type="EMBL" id="VDDC01000008">
    <property type="protein sequence ID" value="TNH40449.1"/>
    <property type="molecule type" value="Genomic_DNA"/>
</dbReference>
<reference evidence="2 3" key="1">
    <citation type="submission" date="2019-06" db="EMBL/GenBank/DDBJ databases">
        <authorList>
            <person name="Li J."/>
        </authorList>
    </citation>
    <scope>NUCLEOTIDE SEQUENCE [LARGE SCALE GENOMIC DNA]</scope>
    <source>
        <strain evidence="2 3">CGMCC 1.8012</strain>
    </source>
</reference>
<feature type="domain" description="SnoaL-like" evidence="1">
    <location>
        <begin position="7"/>
        <end position="92"/>
    </location>
</feature>
<dbReference type="RefSeq" id="WP_139597946.1">
    <property type="nucleotide sequence ID" value="NZ_VDDC01000008.1"/>
</dbReference>
<keyword evidence="3" id="KW-1185">Reference proteome</keyword>
<evidence type="ECO:0000259" key="1">
    <source>
        <dbReference type="Pfam" id="PF12680"/>
    </source>
</evidence>
<proteinExistence type="predicted"/>
<dbReference type="Proteomes" id="UP000304880">
    <property type="component" value="Unassembled WGS sequence"/>
</dbReference>
<gene>
    <name evidence="2" type="ORF">FHD67_04375</name>
</gene>
<sequence length="107" mass="11782">MQMPPPIRTYFSARAPQDGDALAAAFATDAVVHDEGRDHHGPRQIRDWWLAAKAKYRHHAEPIDMTQADGRTIVRATVTGDFPGSPAVLRFAFALSDDRITTLEIGA</sequence>
<dbReference type="SUPFAM" id="SSF54427">
    <property type="entry name" value="NTF2-like"/>
    <property type="match status" value="1"/>
</dbReference>
<protein>
    <submittedName>
        <fullName evidence="2">Nuclear transport factor 2 family protein</fullName>
    </submittedName>
</protein>
<comment type="caution">
    <text evidence="2">The sequence shown here is derived from an EMBL/GenBank/DDBJ whole genome shotgun (WGS) entry which is preliminary data.</text>
</comment>
<organism evidence="2 3">
    <name type="scientific">Paracoccus haeundaensis</name>
    <dbReference type="NCBI Taxonomy" id="225362"/>
    <lineage>
        <taxon>Bacteria</taxon>
        <taxon>Pseudomonadati</taxon>
        <taxon>Pseudomonadota</taxon>
        <taxon>Alphaproteobacteria</taxon>
        <taxon>Rhodobacterales</taxon>
        <taxon>Paracoccaceae</taxon>
        <taxon>Paracoccus</taxon>
    </lineage>
</organism>
<dbReference type="Pfam" id="PF12680">
    <property type="entry name" value="SnoaL_2"/>
    <property type="match status" value="1"/>
</dbReference>
<dbReference type="AlphaFoldDB" id="A0A5C4R930"/>